<dbReference type="EMBL" id="VTOX01000008">
    <property type="protein sequence ID" value="NKE68025.1"/>
    <property type="molecule type" value="Genomic_DNA"/>
</dbReference>
<dbReference type="SUPFAM" id="SSF48452">
    <property type="entry name" value="TPR-like"/>
    <property type="match status" value="1"/>
</dbReference>
<evidence type="ECO:0000313" key="2">
    <source>
        <dbReference type="Proteomes" id="UP000521868"/>
    </source>
</evidence>
<dbReference type="PANTHER" id="PTHR45588:SF1">
    <property type="entry name" value="WW DOMAIN-CONTAINING PROTEIN"/>
    <property type="match status" value="1"/>
</dbReference>
<sequence length="483" mass="51978">MAYFHSFAMERVKAPLERALQADASCGMAHWVRALASLDNPFGWPGNVSARTLAEGAELMEQARRTGLKSQRERDYVDALSVFFRDADKLNHATRAKALESALQGVAARHADDPEAVILHSLVLSATFDPADKKYTNQLKAAQQLEPVFKKHPEHPGVAHYLIHSYDYPPLAGQGLTAAQRYSKIAPAASHAQHMPSHIFTRVGAWKDSVAANDASAKADSATGWNTLHAYDYMVYAHLQMGQDRAAQQVRERSLALATPPDHFAAAYAYAAIPARLALERGDWAAAAKLPLAPAAGSYPWTKYPQAEAANAYARALGAAATRDAAAVAAEVTRLQALRDRASELKLGYWVEQIGIQLDVVGGFGTFKRGDAEAGLAGLRQAADREDASEKHAVTPGPLLPAREVLASALLEAGKAPEALREFEAVLKKEPNRLRALAGAAVAAERAGDAGKSREYSQHITRQTAEADAGTQGLQLARMSVTR</sequence>
<dbReference type="InterPro" id="IPR011990">
    <property type="entry name" value="TPR-like_helical_dom_sf"/>
</dbReference>
<keyword evidence="2" id="KW-1185">Reference proteome</keyword>
<protein>
    <recommendedName>
        <fullName evidence="3">Tetratricopeptide repeat protein</fullName>
    </recommendedName>
</protein>
<proteinExistence type="predicted"/>
<dbReference type="PANTHER" id="PTHR45588">
    <property type="entry name" value="TPR DOMAIN-CONTAINING PROTEIN"/>
    <property type="match status" value="1"/>
</dbReference>
<accession>A0A7X6DJ12</accession>
<organism evidence="1 2">
    <name type="scientific">Ramlibacter lithotrophicus</name>
    <dbReference type="NCBI Taxonomy" id="2606681"/>
    <lineage>
        <taxon>Bacteria</taxon>
        <taxon>Pseudomonadati</taxon>
        <taxon>Pseudomonadota</taxon>
        <taxon>Betaproteobacteria</taxon>
        <taxon>Burkholderiales</taxon>
        <taxon>Comamonadaceae</taxon>
        <taxon>Ramlibacter</taxon>
    </lineage>
</organism>
<dbReference type="AlphaFoldDB" id="A0A7X6DJ12"/>
<dbReference type="Proteomes" id="UP000521868">
    <property type="component" value="Unassembled WGS sequence"/>
</dbReference>
<gene>
    <name evidence="1" type="ORF">RAMLITH_19565</name>
</gene>
<dbReference type="Gene3D" id="1.25.40.10">
    <property type="entry name" value="Tetratricopeptide repeat domain"/>
    <property type="match status" value="1"/>
</dbReference>
<evidence type="ECO:0000313" key="1">
    <source>
        <dbReference type="EMBL" id="NKE68025.1"/>
    </source>
</evidence>
<evidence type="ECO:0008006" key="3">
    <source>
        <dbReference type="Google" id="ProtNLM"/>
    </source>
</evidence>
<comment type="caution">
    <text evidence="1">The sequence shown here is derived from an EMBL/GenBank/DDBJ whole genome shotgun (WGS) entry which is preliminary data.</text>
</comment>
<reference evidence="1 2" key="1">
    <citation type="journal article" date="2020" name="Nature">
        <title>Bacterial chemolithoautotrophy via manganese oxidation.</title>
        <authorList>
            <person name="Yu H."/>
            <person name="Leadbetter J.R."/>
        </authorList>
    </citation>
    <scope>NUCLEOTIDE SEQUENCE [LARGE SCALE GENOMIC DNA]</scope>
    <source>
        <strain evidence="1 2">RBP-1</strain>
    </source>
</reference>
<name>A0A7X6DJ12_9BURK</name>